<gene>
    <name evidence="1" type="ORF">L2E82_43521</name>
</gene>
<accession>A0ACB8ZPQ3</accession>
<reference evidence="2" key="1">
    <citation type="journal article" date="2022" name="Mol. Ecol. Resour.">
        <title>The genomes of chicory, endive, great burdock and yacon provide insights into Asteraceae palaeo-polyploidization history and plant inulin production.</title>
        <authorList>
            <person name="Fan W."/>
            <person name="Wang S."/>
            <person name="Wang H."/>
            <person name="Wang A."/>
            <person name="Jiang F."/>
            <person name="Liu H."/>
            <person name="Zhao H."/>
            <person name="Xu D."/>
            <person name="Zhang Y."/>
        </authorList>
    </citation>
    <scope>NUCLEOTIDE SEQUENCE [LARGE SCALE GENOMIC DNA]</scope>
    <source>
        <strain evidence="2">cv. Punajuju</strain>
    </source>
</reference>
<sequence>MFSWCNLNIQKETACKQLVKRFIKVKLLPNADYGRLVCTPDQDFDQPPSPMFPIWCVTIFTSLLLHFFVALLRHQVFLLYSMQHNFFKLSTKETEKEELISLEMQEIGAYMDGITPGPQQLDFTIVDYEYFKQCRKRYRNTSDVAINIA</sequence>
<evidence type="ECO:0000313" key="1">
    <source>
        <dbReference type="EMBL" id="KAI3699296.1"/>
    </source>
</evidence>
<organism evidence="1 2">
    <name type="scientific">Cichorium intybus</name>
    <name type="common">Chicory</name>
    <dbReference type="NCBI Taxonomy" id="13427"/>
    <lineage>
        <taxon>Eukaryota</taxon>
        <taxon>Viridiplantae</taxon>
        <taxon>Streptophyta</taxon>
        <taxon>Embryophyta</taxon>
        <taxon>Tracheophyta</taxon>
        <taxon>Spermatophyta</taxon>
        <taxon>Magnoliopsida</taxon>
        <taxon>eudicotyledons</taxon>
        <taxon>Gunneridae</taxon>
        <taxon>Pentapetalae</taxon>
        <taxon>asterids</taxon>
        <taxon>campanulids</taxon>
        <taxon>Asterales</taxon>
        <taxon>Asteraceae</taxon>
        <taxon>Cichorioideae</taxon>
        <taxon>Cichorieae</taxon>
        <taxon>Cichoriinae</taxon>
        <taxon>Cichorium</taxon>
    </lineage>
</organism>
<proteinExistence type="predicted"/>
<evidence type="ECO:0000313" key="2">
    <source>
        <dbReference type="Proteomes" id="UP001055811"/>
    </source>
</evidence>
<dbReference type="EMBL" id="CM042016">
    <property type="protein sequence ID" value="KAI3699296.1"/>
    <property type="molecule type" value="Genomic_DNA"/>
</dbReference>
<name>A0ACB8ZPQ3_CICIN</name>
<comment type="caution">
    <text evidence="1">The sequence shown here is derived from an EMBL/GenBank/DDBJ whole genome shotgun (WGS) entry which is preliminary data.</text>
</comment>
<dbReference type="Proteomes" id="UP001055811">
    <property type="component" value="Linkage Group LG08"/>
</dbReference>
<reference evidence="1 2" key="2">
    <citation type="journal article" date="2022" name="Mol. Ecol. Resour.">
        <title>The genomes of chicory, endive, great burdock and yacon provide insights into Asteraceae paleo-polyploidization history and plant inulin production.</title>
        <authorList>
            <person name="Fan W."/>
            <person name="Wang S."/>
            <person name="Wang H."/>
            <person name="Wang A."/>
            <person name="Jiang F."/>
            <person name="Liu H."/>
            <person name="Zhao H."/>
            <person name="Xu D."/>
            <person name="Zhang Y."/>
        </authorList>
    </citation>
    <scope>NUCLEOTIDE SEQUENCE [LARGE SCALE GENOMIC DNA]</scope>
    <source>
        <strain evidence="2">cv. Punajuju</strain>
        <tissue evidence="1">Leaves</tissue>
    </source>
</reference>
<keyword evidence="2" id="KW-1185">Reference proteome</keyword>
<protein>
    <submittedName>
        <fullName evidence="1">Uncharacterized protein</fullName>
    </submittedName>
</protein>